<evidence type="ECO:0000313" key="3">
    <source>
        <dbReference type="Proteomes" id="UP000245489"/>
    </source>
</evidence>
<dbReference type="NCBIfam" id="TIGR04183">
    <property type="entry name" value="Por_Secre_tail"/>
    <property type="match status" value="1"/>
</dbReference>
<proteinExistence type="predicted"/>
<gene>
    <name evidence="2" type="ORF">LV89_04784</name>
</gene>
<sequence>MISEKILPLTFKHLHSIMFSNTMKKHFLTTAFFLLAFFHIIQAQQATSITLGQVPNNICKGSTISLSFTANGVFDATNSFKVQIRNSYTSAWTDLATEGSSSPLKCTIPANFEENISYYSYYIRIVATKPNIVSVDTYIYPLNSKPNLTLLGLSSSSINPYESVNIRLKGTGYYTKAVLNDSTVLDIGNISNTGDNFIIYPKKTNDYSIAYATNACGRGEVSGTAKLTVNEIGLKLISVTASNCLGGKIQINYSSTEKVSSSNKFKIGLRGYYPDKEYEIDAVEKDGYIEAVLPSFIAAAYDYNVRIISSSPQAVSAWSSGRIFIGDKASAEITSHSENVYWGYPVLIEYKVTGIGPWNIILNDGGFSNISYYPDYTTPNSPYSGLFSKSVLPDKSKSYSIAAFTSKCGVGPVGKNIMDVNVKPGVVIDSLNEDMEICLGDSFTAKYSTFGDNASIVAFVTNNNYGTNNDRIKVPAVFNNGTMKVTLPKNLLDNKNPDSDNFYLGISYGNDPYQVTYSRKPFKIRTLPSVSFNSPLPINLVTKGSAWLQLITYGTGNLSVLLEDSTRQTINAAYRLNNYSLGIPVQVAKTTTFKLKSVSNICGTVPTTDTRGLTVYVNRPADNDITLQNIPTKLCVGEKTKIYFKTFGSFKTENEYKVELTQYGITKIIGTGKSSPIDVVIPDVNLYNNTNYTIRVVASAPTTISDSPYITINTTPSINLSLGSTLEFGTLVDEDVTFNLYGSTGGTINSFVFSDGTTFQGNQQVVRRFKNSTNFSIKSVSNECGIGTAANNSFKINIVPFKLYSVLDNTVYCTDSYYNYNYEINGVKEPNVTFNLQIALQKDSVFTDLVTNSSENPIRFKIPSTLKEGNYLLRLVSNTAVKVYSQILGFQAKLPIKANLTAPDGSNAVSIEGGTSVSLKYSTSGTTPANTILVDDKEQVIRGVLSYDNSQSFTPTKSTTYTLKSLENTCGYGVGTGSVKVTIKPSITVNQLNIYTICSGKDITVNASSFGEFDAGNTFKFTLIDSKKNRYDVNEVSLLSGETKLKIPNNLAFDTYQLEVSSTKPIVTKTFGNNLSVITLPDATISGNTIINSGQQTYISVINNNTKNNPSYYDDAIYVLSNDTQGYTSYGKFVNVNPTKTTTYTLKSITNSCGVGKVSGSATVTVNPLTDKRINTNFGVYSATYVCAGGQQYVYFDTQGIFSATNKFSAQISDKNGENFKDIVSEGDKSPLKVTIPEDLPEGDNYRIRVIASDKDVSSSANIYSLNSFKASTATLDSTTYFFSEGKSVNVKINLTGTSPWSLKFGLEELSAIVYRATASPFTIKLNPLSPISYKIFSVNDSYCMGKVSGTGIVKLELVTANEELSDIEIKLFPNPTNDKVILQSDNYKHTVVQIVDNFGRKILEQNINNAETILDLSGYTSGQYFLQIERENRRKIYKIQKL</sequence>
<dbReference type="InterPro" id="IPR026444">
    <property type="entry name" value="Secre_tail"/>
</dbReference>
<protein>
    <submittedName>
        <fullName evidence="2">Putative secreted protein (Por secretion system target)</fullName>
    </submittedName>
</protein>
<dbReference type="Proteomes" id="UP000245489">
    <property type="component" value="Unassembled WGS sequence"/>
</dbReference>
<keyword evidence="3" id="KW-1185">Reference proteome</keyword>
<comment type="caution">
    <text evidence="2">The sequence shown here is derived from an EMBL/GenBank/DDBJ whole genome shotgun (WGS) entry which is preliminary data.</text>
</comment>
<organism evidence="2 3">
    <name type="scientific">Arcicella aurantiaca</name>
    <dbReference type="NCBI Taxonomy" id="591202"/>
    <lineage>
        <taxon>Bacteria</taxon>
        <taxon>Pseudomonadati</taxon>
        <taxon>Bacteroidota</taxon>
        <taxon>Cytophagia</taxon>
        <taxon>Cytophagales</taxon>
        <taxon>Flectobacillaceae</taxon>
        <taxon>Arcicella</taxon>
    </lineage>
</organism>
<dbReference type="Pfam" id="PF18962">
    <property type="entry name" value="Por_Secre_tail"/>
    <property type="match status" value="1"/>
</dbReference>
<dbReference type="EMBL" id="QGGO01000045">
    <property type="protein sequence ID" value="PWK16761.1"/>
    <property type="molecule type" value="Genomic_DNA"/>
</dbReference>
<name>A0A316DEW9_9BACT</name>
<evidence type="ECO:0000259" key="1">
    <source>
        <dbReference type="Pfam" id="PF18962"/>
    </source>
</evidence>
<accession>A0A316DEW9</accession>
<reference evidence="2 3" key="1">
    <citation type="submission" date="2018-05" db="EMBL/GenBank/DDBJ databases">
        <title>Genomic Encyclopedia of Archaeal and Bacterial Type Strains, Phase II (KMG-II): from individual species to whole genera.</title>
        <authorList>
            <person name="Goeker M."/>
        </authorList>
    </citation>
    <scope>NUCLEOTIDE SEQUENCE [LARGE SCALE GENOMIC DNA]</scope>
    <source>
        <strain evidence="2 3">DSM 22214</strain>
    </source>
</reference>
<evidence type="ECO:0000313" key="2">
    <source>
        <dbReference type="EMBL" id="PWK16761.1"/>
    </source>
</evidence>
<feature type="domain" description="Secretion system C-terminal sorting" evidence="1">
    <location>
        <begin position="1372"/>
        <end position="1440"/>
    </location>
</feature>